<accession>A0A1D7QRK4</accession>
<dbReference type="AlphaFoldDB" id="A0A1D7QRK4"/>
<sequence length="126" mass="14903">MENVAQEQRTKGKGKWTKFADIYTRQLSLIEHYPHPETIEDELNENQIPPSIKYIIANKSYNNFYRWGINGGAVGNHRIIFALHNFSKVILLYQFDKQYNGLIKREHIQPAEEVYEEYSNIDPPLY</sequence>
<name>A0A1D7QRK4_9BACI</name>
<organism evidence="1 2">
    <name type="scientific">Salisediminibacterium beveridgei</name>
    <dbReference type="NCBI Taxonomy" id="632773"/>
    <lineage>
        <taxon>Bacteria</taxon>
        <taxon>Bacillati</taxon>
        <taxon>Bacillota</taxon>
        <taxon>Bacilli</taxon>
        <taxon>Bacillales</taxon>
        <taxon>Bacillaceae</taxon>
        <taxon>Salisediminibacterium</taxon>
    </lineage>
</organism>
<evidence type="ECO:0000313" key="2">
    <source>
        <dbReference type="Proteomes" id="UP000094463"/>
    </source>
</evidence>
<reference evidence="1 2" key="1">
    <citation type="submission" date="2015-08" db="EMBL/GenBank/DDBJ databases">
        <title>The complete genome sequence of Bacillus beveridgei MLTeJB.</title>
        <authorList>
            <person name="Hanson T.E."/>
            <person name="Mesa C."/>
            <person name="Basesman S.M."/>
            <person name="Oremland R.S."/>
        </authorList>
    </citation>
    <scope>NUCLEOTIDE SEQUENCE [LARGE SCALE GENOMIC DNA]</scope>
    <source>
        <strain evidence="1 2">MLTeJB</strain>
    </source>
</reference>
<evidence type="ECO:0000313" key="1">
    <source>
        <dbReference type="EMBL" id="AOM81631.1"/>
    </source>
</evidence>
<protein>
    <submittedName>
        <fullName evidence="1">Uncharacterized protein</fullName>
    </submittedName>
</protein>
<dbReference type="EMBL" id="CP012502">
    <property type="protein sequence ID" value="AOM81631.1"/>
    <property type="molecule type" value="Genomic_DNA"/>
</dbReference>
<dbReference type="KEGG" id="bbev:BBEV_0237"/>
<proteinExistence type="predicted"/>
<keyword evidence="2" id="KW-1185">Reference proteome</keyword>
<dbReference type="RefSeq" id="WP_232318239.1">
    <property type="nucleotide sequence ID" value="NZ_CP012502.1"/>
</dbReference>
<dbReference type="Proteomes" id="UP000094463">
    <property type="component" value="Chromosome"/>
</dbReference>
<dbReference type="STRING" id="632773.BBEV_0237"/>
<gene>
    <name evidence="1" type="ORF">BBEV_0237</name>
</gene>